<feature type="transmembrane region" description="Helical" evidence="1">
    <location>
        <begin position="144"/>
        <end position="168"/>
    </location>
</feature>
<dbReference type="EMBL" id="CP051481">
    <property type="protein sequence ID" value="QJG66842.1"/>
    <property type="molecule type" value="Genomic_DNA"/>
</dbReference>
<evidence type="ECO:0008006" key="4">
    <source>
        <dbReference type="Google" id="ProtNLM"/>
    </source>
</evidence>
<organism evidence="2 3">
    <name type="scientific">Mycoplasma phocoenae</name>
    <dbReference type="NCBI Taxonomy" id="754517"/>
    <lineage>
        <taxon>Bacteria</taxon>
        <taxon>Bacillati</taxon>
        <taxon>Mycoplasmatota</taxon>
        <taxon>Mollicutes</taxon>
        <taxon>Mycoplasmataceae</taxon>
        <taxon>Mycoplasma</taxon>
    </lineage>
</organism>
<keyword evidence="3" id="KW-1185">Reference proteome</keyword>
<feature type="transmembrane region" description="Helical" evidence="1">
    <location>
        <begin position="276"/>
        <end position="297"/>
    </location>
</feature>
<proteinExistence type="predicted"/>
<keyword evidence="1" id="KW-1133">Transmembrane helix</keyword>
<dbReference type="RefSeq" id="WP_169604893.1">
    <property type="nucleotide sequence ID" value="NZ_CP051481.1"/>
</dbReference>
<accession>A0A858U345</accession>
<reference evidence="2 3" key="1">
    <citation type="submission" date="2020-04" db="EMBL/GenBank/DDBJ databases">
        <title>Novel Mycoplasma species detected in Phocoena phocoena (harbor porpoise) from the USA.</title>
        <authorList>
            <person name="Volokhov D.V."/>
        </authorList>
    </citation>
    <scope>NUCLEOTIDE SEQUENCE [LARGE SCALE GENOMIC DNA]</scope>
    <source>
        <strain evidence="2 3">Phocoena C-264-GEN</strain>
    </source>
</reference>
<feature type="transmembrane region" description="Helical" evidence="1">
    <location>
        <begin position="180"/>
        <end position="199"/>
    </location>
</feature>
<keyword evidence="1" id="KW-0812">Transmembrane</keyword>
<evidence type="ECO:0000313" key="3">
    <source>
        <dbReference type="Proteomes" id="UP000501060"/>
    </source>
</evidence>
<name>A0A858U345_9MOLU</name>
<evidence type="ECO:0000313" key="2">
    <source>
        <dbReference type="EMBL" id="QJG66842.1"/>
    </source>
</evidence>
<keyword evidence="1" id="KW-0472">Membrane</keyword>
<feature type="transmembrane region" description="Helical" evidence="1">
    <location>
        <begin position="20"/>
        <end position="39"/>
    </location>
</feature>
<feature type="transmembrane region" description="Helical" evidence="1">
    <location>
        <begin position="90"/>
        <end position="111"/>
    </location>
</feature>
<dbReference type="KEGG" id="mphe:HGG69_00660"/>
<sequence>MLFGISSFNNNLNLTIFVNLLIYLSFLLVIPVLISLVMSFIKPKLKSNSMIWLYSFSMAMFLVLGTMGFLKEGHEVIEQNYSEANHKWTTALIMGCSSLIGLSLLIGWRYLSISKHKGHIHKHHAQHNHSDHIINFSEIDNPKAAWTAIMMLMSHRLVGGITLGMSVYHMTNEGYASLDIGLILTFNLHIIIETITIFYRQVQYGQTKAKATLYNFYTLLTIVPLMFIGAFSAQYIYSIPWLLASMDTIAGVIILFTAIFELVPEVIHIRNEKPKVLYMTFIMFALGIVFTIVLLSFHSH</sequence>
<protein>
    <recommendedName>
        <fullName evidence="4">ZIP Zinc transporter</fullName>
    </recommendedName>
</protein>
<dbReference type="AlphaFoldDB" id="A0A858U345"/>
<feature type="transmembrane region" description="Helical" evidence="1">
    <location>
        <begin position="239"/>
        <end position="264"/>
    </location>
</feature>
<evidence type="ECO:0000256" key="1">
    <source>
        <dbReference type="SAM" id="Phobius"/>
    </source>
</evidence>
<feature type="transmembrane region" description="Helical" evidence="1">
    <location>
        <begin position="211"/>
        <end position="233"/>
    </location>
</feature>
<dbReference type="Proteomes" id="UP000501060">
    <property type="component" value="Chromosome"/>
</dbReference>
<feature type="transmembrane region" description="Helical" evidence="1">
    <location>
        <begin position="51"/>
        <end position="70"/>
    </location>
</feature>
<gene>
    <name evidence="2" type="ORF">HGG69_00660</name>
</gene>